<reference evidence="2" key="1">
    <citation type="journal article" date="2019" name="Int. J. Syst. Evol. Microbiol.">
        <title>The Global Catalogue of Microorganisms (GCM) 10K type strain sequencing project: providing services to taxonomists for standard genome sequencing and annotation.</title>
        <authorList>
            <consortium name="The Broad Institute Genomics Platform"/>
            <consortium name="The Broad Institute Genome Sequencing Center for Infectious Disease"/>
            <person name="Wu L."/>
            <person name="Ma J."/>
        </authorList>
    </citation>
    <scope>NUCLEOTIDE SEQUENCE [LARGE SCALE GENOMIC DNA]</scope>
    <source>
        <strain evidence="2">CGMCC 1.15439</strain>
    </source>
</reference>
<evidence type="ECO:0000313" key="2">
    <source>
        <dbReference type="Proteomes" id="UP000620046"/>
    </source>
</evidence>
<protein>
    <submittedName>
        <fullName evidence="1">Uncharacterized protein</fullName>
    </submittedName>
</protein>
<dbReference type="Proteomes" id="UP000620046">
    <property type="component" value="Unassembled WGS sequence"/>
</dbReference>
<gene>
    <name evidence="1" type="ORF">GCM10010981_39480</name>
</gene>
<name>A0ABQ1GMN7_9GAMM</name>
<sequence>MEHESARVRIRMGFVGAFSCSGADRRVEHSMLARQTLQQLLGAVQIAYVYVQLAAAKSSYVMEQIYDESGGRRQP</sequence>
<keyword evidence="2" id="KW-1185">Reference proteome</keyword>
<dbReference type="RefSeq" id="WP_188797007.1">
    <property type="nucleotide sequence ID" value="NZ_BMJA01000004.1"/>
</dbReference>
<evidence type="ECO:0000313" key="1">
    <source>
        <dbReference type="EMBL" id="GGA46443.1"/>
    </source>
</evidence>
<proteinExistence type="predicted"/>
<comment type="caution">
    <text evidence="1">The sequence shown here is derived from an EMBL/GenBank/DDBJ whole genome shotgun (WGS) entry which is preliminary data.</text>
</comment>
<accession>A0ABQ1GMN7</accession>
<dbReference type="EMBL" id="BMJA01000004">
    <property type="protein sequence ID" value="GGA46443.1"/>
    <property type="molecule type" value="Genomic_DNA"/>
</dbReference>
<organism evidence="1 2">
    <name type="scientific">Dyella nitratireducens</name>
    <dbReference type="NCBI Taxonomy" id="1849580"/>
    <lineage>
        <taxon>Bacteria</taxon>
        <taxon>Pseudomonadati</taxon>
        <taxon>Pseudomonadota</taxon>
        <taxon>Gammaproteobacteria</taxon>
        <taxon>Lysobacterales</taxon>
        <taxon>Rhodanobacteraceae</taxon>
        <taxon>Dyella</taxon>
    </lineage>
</organism>